<protein>
    <submittedName>
        <fullName evidence="1">Uncharacterized protein</fullName>
    </submittedName>
</protein>
<reference evidence="1 2" key="2">
    <citation type="journal article" date="2017" name="Genome Biol.">
        <title>New reference genome sequences of hot pepper reveal the massive evolution of plant disease-resistance genes by retroduplication.</title>
        <authorList>
            <person name="Kim S."/>
            <person name="Park J."/>
            <person name="Yeom S.I."/>
            <person name="Kim Y.M."/>
            <person name="Seo E."/>
            <person name="Kim K.T."/>
            <person name="Kim M.S."/>
            <person name="Lee J.M."/>
            <person name="Cheong K."/>
            <person name="Shin H.S."/>
            <person name="Kim S.B."/>
            <person name="Han K."/>
            <person name="Lee J."/>
            <person name="Park M."/>
            <person name="Lee H.A."/>
            <person name="Lee H.Y."/>
            <person name="Lee Y."/>
            <person name="Oh S."/>
            <person name="Lee J.H."/>
            <person name="Choi E."/>
            <person name="Choi E."/>
            <person name="Lee S.E."/>
            <person name="Jeon J."/>
            <person name="Kim H."/>
            <person name="Choi G."/>
            <person name="Song H."/>
            <person name="Lee J."/>
            <person name="Lee S.C."/>
            <person name="Kwon J.K."/>
            <person name="Lee H.Y."/>
            <person name="Koo N."/>
            <person name="Hong Y."/>
            <person name="Kim R.W."/>
            <person name="Kang W.H."/>
            <person name="Huh J.H."/>
            <person name="Kang B.C."/>
            <person name="Yang T.J."/>
            <person name="Lee Y.H."/>
            <person name="Bennetzen J.L."/>
            <person name="Choi D."/>
        </authorList>
    </citation>
    <scope>NUCLEOTIDE SEQUENCE [LARGE SCALE GENOMIC DNA]</scope>
    <source>
        <strain evidence="2">cv. CM334</strain>
    </source>
</reference>
<dbReference type="Proteomes" id="UP000222542">
    <property type="component" value="Unassembled WGS sequence"/>
</dbReference>
<organism evidence="1 2">
    <name type="scientific">Capsicum annuum</name>
    <name type="common">Capsicum pepper</name>
    <dbReference type="NCBI Taxonomy" id="4072"/>
    <lineage>
        <taxon>Eukaryota</taxon>
        <taxon>Viridiplantae</taxon>
        <taxon>Streptophyta</taxon>
        <taxon>Embryophyta</taxon>
        <taxon>Tracheophyta</taxon>
        <taxon>Spermatophyta</taxon>
        <taxon>Magnoliopsida</taxon>
        <taxon>eudicotyledons</taxon>
        <taxon>Gunneridae</taxon>
        <taxon>Pentapetalae</taxon>
        <taxon>asterids</taxon>
        <taxon>lamiids</taxon>
        <taxon>Solanales</taxon>
        <taxon>Solanaceae</taxon>
        <taxon>Solanoideae</taxon>
        <taxon>Capsiceae</taxon>
        <taxon>Capsicum</taxon>
    </lineage>
</organism>
<keyword evidence="2" id="KW-1185">Reference proteome</keyword>
<gene>
    <name evidence="1" type="ORF">T459_27062</name>
</gene>
<reference evidence="1 2" key="1">
    <citation type="journal article" date="2014" name="Nat. Genet.">
        <title>Genome sequence of the hot pepper provides insights into the evolution of pungency in Capsicum species.</title>
        <authorList>
            <person name="Kim S."/>
            <person name="Park M."/>
            <person name="Yeom S.I."/>
            <person name="Kim Y.M."/>
            <person name="Lee J.M."/>
            <person name="Lee H.A."/>
            <person name="Seo E."/>
            <person name="Choi J."/>
            <person name="Cheong K."/>
            <person name="Kim K.T."/>
            <person name="Jung K."/>
            <person name="Lee G.W."/>
            <person name="Oh S.K."/>
            <person name="Bae C."/>
            <person name="Kim S.B."/>
            <person name="Lee H.Y."/>
            <person name="Kim S.Y."/>
            <person name="Kim M.S."/>
            <person name="Kang B.C."/>
            <person name="Jo Y.D."/>
            <person name="Yang H.B."/>
            <person name="Jeong H.J."/>
            <person name="Kang W.H."/>
            <person name="Kwon J.K."/>
            <person name="Shin C."/>
            <person name="Lim J.Y."/>
            <person name="Park J.H."/>
            <person name="Huh J.H."/>
            <person name="Kim J.S."/>
            <person name="Kim B.D."/>
            <person name="Cohen O."/>
            <person name="Paran I."/>
            <person name="Suh M.C."/>
            <person name="Lee S.B."/>
            <person name="Kim Y.K."/>
            <person name="Shin Y."/>
            <person name="Noh S.J."/>
            <person name="Park J."/>
            <person name="Seo Y.S."/>
            <person name="Kwon S.Y."/>
            <person name="Kim H.A."/>
            <person name="Park J.M."/>
            <person name="Kim H.J."/>
            <person name="Choi S.B."/>
            <person name="Bosland P.W."/>
            <person name="Reeves G."/>
            <person name="Jo S.H."/>
            <person name="Lee B.W."/>
            <person name="Cho H.T."/>
            <person name="Choi H.S."/>
            <person name="Lee M.S."/>
            <person name="Yu Y."/>
            <person name="Do Choi Y."/>
            <person name="Park B.S."/>
            <person name="van Deynze A."/>
            <person name="Ashrafi H."/>
            <person name="Hill T."/>
            <person name="Kim W.T."/>
            <person name="Pai H.S."/>
            <person name="Ahn H.K."/>
            <person name="Yeam I."/>
            <person name="Giovannoni J.J."/>
            <person name="Rose J.K."/>
            <person name="Sorensen I."/>
            <person name="Lee S.J."/>
            <person name="Kim R.W."/>
            <person name="Choi I.Y."/>
            <person name="Choi B.S."/>
            <person name="Lim J.S."/>
            <person name="Lee Y.H."/>
            <person name="Choi D."/>
        </authorList>
    </citation>
    <scope>NUCLEOTIDE SEQUENCE [LARGE SCALE GENOMIC DNA]</scope>
    <source>
        <strain evidence="2">cv. CM334</strain>
    </source>
</reference>
<comment type="caution">
    <text evidence="1">The sequence shown here is derived from an EMBL/GenBank/DDBJ whole genome shotgun (WGS) entry which is preliminary data.</text>
</comment>
<evidence type="ECO:0000313" key="1">
    <source>
        <dbReference type="EMBL" id="PHT67575.1"/>
    </source>
</evidence>
<dbReference type="EMBL" id="AYRZ02000011">
    <property type="protein sequence ID" value="PHT67575.1"/>
    <property type="molecule type" value="Genomic_DNA"/>
</dbReference>
<sequence>MSIAKFVLISGDFMGGWVETPKCWKWRSFTKVAIPVAVCCNSSYDELVASAMQSGDLDCASGNVVISYLIHSKEKVNPTIINSDVRVLMYMMDVDADGFRPILRINIVERFFEGPINSSEPPPLHPIVDDDFRDYDNDDGHLINTEDDSMHMEYVSSNS</sequence>
<proteinExistence type="predicted"/>
<dbReference type="AlphaFoldDB" id="A0A2G2YCV0"/>
<name>A0A2G2YCV0_CAPAN</name>
<accession>A0A2G2YCV0</accession>
<dbReference type="Gramene" id="PHT67575">
    <property type="protein sequence ID" value="PHT67575"/>
    <property type="gene ID" value="T459_27062"/>
</dbReference>
<evidence type="ECO:0000313" key="2">
    <source>
        <dbReference type="Proteomes" id="UP000222542"/>
    </source>
</evidence>